<dbReference type="AlphaFoldDB" id="A0A8H8CEP8"/>
<feature type="transmembrane region" description="Helical" evidence="2">
    <location>
        <begin position="36"/>
        <end position="53"/>
    </location>
</feature>
<organism evidence="3">
    <name type="scientific">Psilocybe cubensis</name>
    <name type="common">Psychedelic mushroom</name>
    <name type="synonym">Stropharia cubensis</name>
    <dbReference type="NCBI Taxonomy" id="181762"/>
    <lineage>
        <taxon>Eukaryota</taxon>
        <taxon>Fungi</taxon>
        <taxon>Dikarya</taxon>
        <taxon>Basidiomycota</taxon>
        <taxon>Agaricomycotina</taxon>
        <taxon>Agaricomycetes</taxon>
        <taxon>Agaricomycetidae</taxon>
        <taxon>Agaricales</taxon>
        <taxon>Agaricineae</taxon>
        <taxon>Strophariaceae</taxon>
        <taxon>Psilocybe</taxon>
    </lineage>
</organism>
<keyword evidence="2" id="KW-1133">Transmembrane helix</keyword>
<keyword evidence="2" id="KW-0812">Transmembrane</keyword>
<comment type="caution">
    <text evidence="3">The sequence shown here is derived from an EMBL/GenBank/DDBJ whole genome shotgun (WGS) entry which is preliminary data.</text>
</comment>
<reference evidence="3" key="1">
    <citation type="submission" date="2021-02" db="EMBL/GenBank/DDBJ databases">
        <title>Psilocybe cubensis genome.</title>
        <authorList>
            <person name="Mckernan K.J."/>
            <person name="Crawford S."/>
            <person name="Trippe A."/>
            <person name="Kane L.T."/>
            <person name="Mclaughlin S."/>
        </authorList>
    </citation>
    <scope>NUCLEOTIDE SEQUENCE [LARGE SCALE GENOMIC DNA]</scope>
    <source>
        <strain evidence="3">MGC-MH-2018</strain>
    </source>
</reference>
<accession>A0A8H8CEP8</accession>
<evidence type="ECO:0000256" key="2">
    <source>
        <dbReference type="SAM" id="Phobius"/>
    </source>
</evidence>
<feature type="transmembrane region" description="Helical" evidence="2">
    <location>
        <begin position="104"/>
        <end position="124"/>
    </location>
</feature>
<feature type="region of interest" description="Disordered" evidence="1">
    <location>
        <begin position="152"/>
        <end position="203"/>
    </location>
</feature>
<evidence type="ECO:0000313" key="3">
    <source>
        <dbReference type="EMBL" id="KAG5162816.1"/>
    </source>
</evidence>
<sequence>MPLPSLQIIESEEESSLHPRAIWNHWKRNIIWDPRSYYGALEFSGLLVLYFSYMNITQNIQYNVLYTLAKFTSGLFLLIPIAILHWYSNHRQSNSILTRSKVHLYIVMFIFFKVFLSQLIGLGVHQKCYSQCEFITSVDILLWITIPIPKNARKDSVPPEDPSPAVIDSYPEDLDGSQRAWGDSTIADGIEDDSVPQQGQIRL</sequence>
<dbReference type="EMBL" id="JAFIQS010000017">
    <property type="protein sequence ID" value="KAG5162816.1"/>
    <property type="molecule type" value="Genomic_DNA"/>
</dbReference>
<name>A0A8H8CEP8_PSICU</name>
<feature type="transmembrane region" description="Helical" evidence="2">
    <location>
        <begin position="65"/>
        <end position="84"/>
    </location>
</feature>
<gene>
    <name evidence="3" type="ORF">JR316_012202</name>
</gene>
<keyword evidence="2" id="KW-0472">Membrane</keyword>
<protein>
    <submittedName>
        <fullName evidence="3">Uncharacterized protein</fullName>
    </submittedName>
</protein>
<evidence type="ECO:0000256" key="1">
    <source>
        <dbReference type="SAM" id="MobiDB-lite"/>
    </source>
</evidence>
<proteinExistence type="predicted"/>